<proteinExistence type="predicted"/>
<dbReference type="Gene3D" id="3.40.630.30">
    <property type="match status" value="1"/>
</dbReference>
<dbReference type="RefSeq" id="WP_007905364.1">
    <property type="nucleotide sequence ID" value="NZ_ADVG01000001.1"/>
</dbReference>
<feature type="domain" description="N-acetyltransferase" evidence="1">
    <location>
        <begin position="12"/>
        <end position="178"/>
    </location>
</feature>
<protein>
    <submittedName>
        <fullName evidence="2">GCN5-related N-acetyltransferase</fullName>
    </submittedName>
</protein>
<evidence type="ECO:0000313" key="3">
    <source>
        <dbReference type="Proteomes" id="UP000004508"/>
    </source>
</evidence>
<dbReference type="GO" id="GO:0005737">
    <property type="term" value="C:cytoplasm"/>
    <property type="evidence" value="ECO:0007669"/>
    <property type="project" value="TreeGrafter"/>
</dbReference>
<dbReference type="EMBL" id="ADVG01000001">
    <property type="protein sequence ID" value="EFH89052.1"/>
    <property type="molecule type" value="Genomic_DNA"/>
</dbReference>
<dbReference type="InParanoid" id="D6THP7"/>
<dbReference type="SUPFAM" id="SSF55729">
    <property type="entry name" value="Acyl-CoA N-acyltransferases (Nat)"/>
    <property type="match status" value="1"/>
</dbReference>
<sequence length="185" mass="22210">MQFTNNSHGPTIRLRAVEPEDWEILYQRWGRDVEGDRMTDMVWFPMTREQVRAWAEKESKRGAEEDNFRFQIETLNGELVGTINTHECDARCGTFYYGVFIEAQHRRKGYAEEALALVLRYFFEERRYQKVNAEVFGFNEVSQRFHERFGFTLEGRLRRMIYTGGRHWDTLVYGMTAEEFAEKYR</sequence>
<keyword evidence="3" id="KW-1185">Reference proteome</keyword>
<organism evidence="2 3">
    <name type="scientific">Ktedonobacter racemifer DSM 44963</name>
    <dbReference type="NCBI Taxonomy" id="485913"/>
    <lineage>
        <taxon>Bacteria</taxon>
        <taxon>Bacillati</taxon>
        <taxon>Chloroflexota</taxon>
        <taxon>Ktedonobacteria</taxon>
        <taxon>Ktedonobacterales</taxon>
        <taxon>Ktedonobacteraceae</taxon>
        <taxon>Ktedonobacter</taxon>
    </lineage>
</organism>
<dbReference type="STRING" id="485913.Krac_10575"/>
<dbReference type="InterPro" id="IPR051908">
    <property type="entry name" value="Ribosomal_N-acetyltransferase"/>
</dbReference>
<dbReference type="Proteomes" id="UP000004508">
    <property type="component" value="Unassembled WGS sequence"/>
</dbReference>
<dbReference type="InterPro" id="IPR000182">
    <property type="entry name" value="GNAT_dom"/>
</dbReference>
<reference evidence="2 3" key="1">
    <citation type="journal article" date="2011" name="Stand. Genomic Sci.">
        <title>Non-contiguous finished genome sequence and contextual data of the filamentous soil bacterium Ktedonobacter racemifer type strain (SOSP1-21).</title>
        <authorList>
            <person name="Chang Y.J."/>
            <person name="Land M."/>
            <person name="Hauser L."/>
            <person name="Chertkov O."/>
            <person name="Del Rio T.G."/>
            <person name="Nolan M."/>
            <person name="Copeland A."/>
            <person name="Tice H."/>
            <person name="Cheng J.F."/>
            <person name="Lucas S."/>
            <person name="Han C."/>
            <person name="Goodwin L."/>
            <person name="Pitluck S."/>
            <person name="Ivanova N."/>
            <person name="Ovchinikova G."/>
            <person name="Pati A."/>
            <person name="Chen A."/>
            <person name="Palaniappan K."/>
            <person name="Mavromatis K."/>
            <person name="Liolios K."/>
            <person name="Brettin T."/>
            <person name="Fiebig A."/>
            <person name="Rohde M."/>
            <person name="Abt B."/>
            <person name="Goker M."/>
            <person name="Detter J.C."/>
            <person name="Woyke T."/>
            <person name="Bristow J."/>
            <person name="Eisen J.A."/>
            <person name="Markowitz V."/>
            <person name="Hugenholtz P."/>
            <person name="Kyrpides N.C."/>
            <person name="Klenk H.P."/>
            <person name="Lapidus A."/>
        </authorList>
    </citation>
    <scope>NUCLEOTIDE SEQUENCE [LARGE SCALE GENOMIC DNA]</scope>
    <source>
        <strain evidence="3">DSM 44963</strain>
    </source>
</reference>
<evidence type="ECO:0000313" key="2">
    <source>
        <dbReference type="EMBL" id="EFH89052.1"/>
    </source>
</evidence>
<comment type="caution">
    <text evidence="2">The sequence shown here is derived from an EMBL/GenBank/DDBJ whole genome shotgun (WGS) entry which is preliminary data.</text>
</comment>
<dbReference type="PROSITE" id="PS51186">
    <property type="entry name" value="GNAT"/>
    <property type="match status" value="1"/>
</dbReference>
<evidence type="ECO:0000259" key="1">
    <source>
        <dbReference type="PROSITE" id="PS51186"/>
    </source>
</evidence>
<dbReference type="AlphaFoldDB" id="D6THP7"/>
<dbReference type="PANTHER" id="PTHR43441:SF2">
    <property type="entry name" value="FAMILY ACETYLTRANSFERASE, PUTATIVE (AFU_ORTHOLOGUE AFUA_7G00850)-RELATED"/>
    <property type="match status" value="1"/>
</dbReference>
<dbReference type="InterPro" id="IPR016181">
    <property type="entry name" value="Acyl_CoA_acyltransferase"/>
</dbReference>
<dbReference type="GO" id="GO:1990189">
    <property type="term" value="F:protein N-terminal-serine acetyltransferase activity"/>
    <property type="evidence" value="ECO:0007669"/>
    <property type="project" value="TreeGrafter"/>
</dbReference>
<keyword evidence="2" id="KW-0808">Transferase</keyword>
<dbReference type="Pfam" id="PF13302">
    <property type="entry name" value="Acetyltransf_3"/>
    <property type="match status" value="1"/>
</dbReference>
<dbReference type="OrthoDB" id="9795206at2"/>
<dbReference type="eggNOG" id="COG1670">
    <property type="taxonomic scope" value="Bacteria"/>
</dbReference>
<dbReference type="PANTHER" id="PTHR43441">
    <property type="entry name" value="RIBOSOMAL-PROTEIN-SERINE ACETYLTRANSFERASE"/>
    <property type="match status" value="1"/>
</dbReference>
<dbReference type="CDD" id="cd04301">
    <property type="entry name" value="NAT_SF"/>
    <property type="match status" value="1"/>
</dbReference>
<accession>D6THP7</accession>
<dbReference type="GO" id="GO:0008999">
    <property type="term" value="F:protein-N-terminal-alanine acetyltransferase activity"/>
    <property type="evidence" value="ECO:0007669"/>
    <property type="project" value="TreeGrafter"/>
</dbReference>
<gene>
    <name evidence="2" type="ORF">Krac_10575</name>
</gene>
<name>D6THP7_KTERA</name>